<gene>
    <name evidence="2" type="ORF">H8717_05710</name>
</gene>
<dbReference type="InterPro" id="IPR009014">
    <property type="entry name" value="Transketo_C/PFOR_II"/>
</dbReference>
<evidence type="ECO:0000259" key="1">
    <source>
        <dbReference type="SMART" id="SM00861"/>
    </source>
</evidence>
<dbReference type="InterPro" id="IPR033248">
    <property type="entry name" value="Transketolase_C"/>
</dbReference>
<dbReference type="SUPFAM" id="SSF52518">
    <property type="entry name" value="Thiamin diphosphate-binding fold (THDP-binding)"/>
    <property type="match status" value="1"/>
</dbReference>
<dbReference type="Pfam" id="PF02779">
    <property type="entry name" value="Transket_pyr"/>
    <property type="match status" value="1"/>
</dbReference>
<dbReference type="CDD" id="cd07033">
    <property type="entry name" value="TPP_PYR_DXS_TK_like"/>
    <property type="match status" value="1"/>
</dbReference>
<dbReference type="PANTHER" id="PTHR43825">
    <property type="entry name" value="PYRUVATE DEHYDROGENASE E1 COMPONENT"/>
    <property type="match status" value="1"/>
</dbReference>
<feature type="domain" description="Transketolase-like pyrimidine-binding" evidence="1">
    <location>
        <begin position="5"/>
        <end position="171"/>
    </location>
</feature>
<dbReference type="InterPro" id="IPR051157">
    <property type="entry name" value="PDH/Transketolase"/>
</dbReference>
<evidence type="ECO:0000313" key="3">
    <source>
        <dbReference type="Proteomes" id="UP000658131"/>
    </source>
</evidence>
<dbReference type="Gene3D" id="3.40.50.970">
    <property type="match status" value="1"/>
</dbReference>
<comment type="caution">
    <text evidence="2">The sequence shown here is derived from an EMBL/GenBank/DDBJ whole genome shotgun (WGS) entry which is preliminary data.</text>
</comment>
<dbReference type="PANTHER" id="PTHR43825:SF1">
    <property type="entry name" value="TRANSKETOLASE-LIKE PYRIMIDINE-BINDING DOMAIN-CONTAINING PROTEIN"/>
    <property type="match status" value="1"/>
</dbReference>
<accession>A0ABR7NJU2</accession>
<proteinExistence type="predicted"/>
<dbReference type="RefSeq" id="WP_262399476.1">
    <property type="nucleotide sequence ID" value="NZ_JACRTB010000007.1"/>
</dbReference>
<dbReference type="SMART" id="SM00861">
    <property type="entry name" value="Transket_pyr"/>
    <property type="match status" value="1"/>
</dbReference>
<evidence type="ECO:0000313" key="2">
    <source>
        <dbReference type="EMBL" id="MBC8575908.1"/>
    </source>
</evidence>
<protein>
    <submittedName>
        <fullName evidence="2">Transketolase family protein</fullName>
    </submittedName>
</protein>
<dbReference type="InterPro" id="IPR005475">
    <property type="entry name" value="Transketolase-like_Pyr-bd"/>
</dbReference>
<dbReference type="EMBL" id="JACRTB010000007">
    <property type="protein sequence ID" value="MBC8575908.1"/>
    <property type="molecule type" value="Genomic_DNA"/>
</dbReference>
<dbReference type="Proteomes" id="UP000658131">
    <property type="component" value="Unassembled WGS sequence"/>
</dbReference>
<reference evidence="2 3" key="1">
    <citation type="submission" date="2020-08" db="EMBL/GenBank/DDBJ databases">
        <title>Genome public.</title>
        <authorList>
            <person name="Liu C."/>
            <person name="Sun Q."/>
        </authorList>
    </citation>
    <scope>NUCLEOTIDE SEQUENCE [LARGE SCALE GENOMIC DNA]</scope>
    <source>
        <strain evidence="2 3">BX1</strain>
    </source>
</reference>
<dbReference type="Gene3D" id="3.40.50.920">
    <property type="match status" value="1"/>
</dbReference>
<organism evidence="2 3">
    <name type="scientific">Yanshouia hominis</name>
    <dbReference type="NCBI Taxonomy" id="2763673"/>
    <lineage>
        <taxon>Bacteria</taxon>
        <taxon>Bacillati</taxon>
        <taxon>Bacillota</taxon>
        <taxon>Clostridia</taxon>
        <taxon>Eubacteriales</taxon>
        <taxon>Oscillospiraceae</taxon>
        <taxon>Yanshouia</taxon>
    </lineage>
</organism>
<dbReference type="InterPro" id="IPR029061">
    <property type="entry name" value="THDP-binding"/>
</dbReference>
<sequence>MGEVIATRAAYGKALVKFGETVPELIVMDADLAGATMTNGFAKAFPERFLDMGIAEADMMGVAAGLAACGKKVFATSFAMFAAGRAWEQVRNSICYPRLGVKVVGSHGGLSVGEDGATHQCIEDFAIMRAIPGMTVLCPCDGHEMEQAVKALIDYDGPAYMRLGRLAVETVTDSVEGYRFELGKGVTLLDGSDVTIIAVGMMVQEALKAAGLLKADGISARVIDMHTIKPLDEELVLAAARETGAVVTSEEANVIGGLGSAVCELLSARCPVPVIRHGVNDQFGRSGKAPLVLQAYGLTAEVIAEKAREAVELKGRQAGSLGAL</sequence>
<keyword evidence="3" id="KW-1185">Reference proteome</keyword>
<dbReference type="SUPFAM" id="SSF52922">
    <property type="entry name" value="TK C-terminal domain-like"/>
    <property type="match status" value="1"/>
</dbReference>
<dbReference type="Pfam" id="PF02780">
    <property type="entry name" value="Transketolase_C"/>
    <property type="match status" value="1"/>
</dbReference>
<name>A0ABR7NJU2_9FIRM</name>